<dbReference type="Gene3D" id="2.40.30.170">
    <property type="match status" value="1"/>
</dbReference>
<accession>A0A538SYK8</accession>
<feature type="domain" description="CusB-like beta-barrel" evidence="4">
    <location>
        <begin position="165"/>
        <end position="236"/>
    </location>
</feature>
<reference evidence="6 7" key="1">
    <citation type="journal article" date="2019" name="Nat. Microbiol.">
        <title>Mediterranean grassland soil C-N compound turnover is dependent on rainfall and depth, and is mediated by genomically divergent microorganisms.</title>
        <authorList>
            <person name="Diamond S."/>
            <person name="Andeer P.F."/>
            <person name="Li Z."/>
            <person name="Crits-Christoph A."/>
            <person name="Burstein D."/>
            <person name="Anantharaman K."/>
            <person name="Lane K.R."/>
            <person name="Thomas B.C."/>
            <person name="Pan C."/>
            <person name="Northen T.R."/>
            <person name="Banfield J.F."/>
        </authorList>
    </citation>
    <scope>NUCLEOTIDE SEQUENCE [LARGE SCALE GENOMIC DNA]</scope>
    <source>
        <strain evidence="6">WS_2</strain>
    </source>
</reference>
<dbReference type="Pfam" id="PF25954">
    <property type="entry name" value="Beta-barrel_RND_2"/>
    <property type="match status" value="1"/>
</dbReference>
<organism evidence="6 7">
    <name type="scientific">Eiseniibacteriota bacterium</name>
    <dbReference type="NCBI Taxonomy" id="2212470"/>
    <lineage>
        <taxon>Bacteria</taxon>
        <taxon>Candidatus Eiseniibacteriota</taxon>
    </lineage>
</organism>
<feature type="domain" description="Multidrug resistance protein MdtA-like barrel-sandwich hybrid" evidence="3">
    <location>
        <begin position="31"/>
        <end position="151"/>
    </location>
</feature>
<dbReference type="InterPro" id="IPR006143">
    <property type="entry name" value="RND_pump_MFP"/>
</dbReference>
<dbReference type="GO" id="GO:1990281">
    <property type="term" value="C:efflux pump complex"/>
    <property type="evidence" value="ECO:0007669"/>
    <property type="project" value="TreeGrafter"/>
</dbReference>
<comment type="similarity">
    <text evidence="1">Belongs to the membrane fusion protein (MFP) (TC 8.A.1) family.</text>
</comment>
<feature type="domain" description="YknX-like C-terminal permuted SH3-like" evidence="5">
    <location>
        <begin position="243"/>
        <end position="310"/>
    </location>
</feature>
<dbReference type="InterPro" id="IPR058637">
    <property type="entry name" value="YknX-like_C"/>
</dbReference>
<dbReference type="AlphaFoldDB" id="A0A538SYK8"/>
<dbReference type="Gene3D" id="2.40.420.20">
    <property type="match status" value="1"/>
</dbReference>
<evidence type="ECO:0000313" key="6">
    <source>
        <dbReference type="EMBL" id="TMQ56445.1"/>
    </source>
</evidence>
<gene>
    <name evidence="6" type="ORF">E6K72_05235</name>
</gene>
<name>A0A538SYK8_UNCEI</name>
<evidence type="ECO:0000256" key="2">
    <source>
        <dbReference type="SAM" id="MobiDB-lite"/>
    </source>
</evidence>
<proteinExistence type="inferred from homology"/>
<dbReference type="InterPro" id="IPR058625">
    <property type="entry name" value="MdtA-like_BSH"/>
</dbReference>
<dbReference type="NCBIfam" id="TIGR01730">
    <property type="entry name" value="RND_mfp"/>
    <property type="match status" value="1"/>
</dbReference>
<evidence type="ECO:0000256" key="1">
    <source>
        <dbReference type="ARBA" id="ARBA00009477"/>
    </source>
</evidence>
<evidence type="ECO:0000313" key="7">
    <source>
        <dbReference type="Proteomes" id="UP000317716"/>
    </source>
</evidence>
<dbReference type="Pfam" id="PF25989">
    <property type="entry name" value="YknX_C"/>
    <property type="match status" value="1"/>
</dbReference>
<dbReference type="Proteomes" id="UP000317716">
    <property type="component" value="Unassembled WGS sequence"/>
</dbReference>
<dbReference type="Gene3D" id="2.40.50.100">
    <property type="match status" value="1"/>
</dbReference>
<dbReference type="Pfam" id="PF25917">
    <property type="entry name" value="BSH_RND"/>
    <property type="match status" value="1"/>
</dbReference>
<dbReference type="Gene3D" id="1.10.287.470">
    <property type="entry name" value="Helix hairpin bin"/>
    <property type="match status" value="1"/>
</dbReference>
<evidence type="ECO:0000259" key="4">
    <source>
        <dbReference type="Pfam" id="PF25954"/>
    </source>
</evidence>
<dbReference type="PANTHER" id="PTHR30469">
    <property type="entry name" value="MULTIDRUG RESISTANCE PROTEIN MDTA"/>
    <property type="match status" value="1"/>
</dbReference>
<dbReference type="PANTHER" id="PTHR30469:SF36">
    <property type="entry name" value="BLL3903 PROTEIN"/>
    <property type="match status" value="1"/>
</dbReference>
<dbReference type="InterPro" id="IPR058792">
    <property type="entry name" value="Beta-barrel_RND_2"/>
</dbReference>
<dbReference type="EMBL" id="VBOS01000173">
    <property type="protein sequence ID" value="TMQ56445.1"/>
    <property type="molecule type" value="Genomic_DNA"/>
</dbReference>
<evidence type="ECO:0000259" key="3">
    <source>
        <dbReference type="Pfam" id="PF25917"/>
    </source>
</evidence>
<dbReference type="FunFam" id="2.40.30.170:FF:000010">
    <property type="entry name" value="Efflux RND transporter periplasmic adaptor subunit"/>
    <property type="match status" value="1"/>
</dbReference>
<feature type="region of interest" description="Disordered" evidence="2">
    <location>
        <begin position="310"/>
        <end position="329"/>
    </location>
</feature>
<dbReference type="SUPFAM" id="SSF111369">
    <property type="entry name" value="HlyD-like secretion proteins"/>
    <property type="match status" value="1"/>
</dbReference>
<sequence>MPPMPVEVAEVHPRVVRDQFRALGNIESDENIEVVSELNARVVDLPFHEGQPVDSGATIARLDDHEIAAEAERTQAERDQAQSNYARTQKLAAQGAVSPQELEDSHTALRVAEATAALARARLEKTRIRAPFRGLVGVRRVSRGAYLREGSVITDLTRVDEMKVTFTAPERFAKDLKPGVDVELSTPAFPGEAFRGKLSVVDPVVDSGTRTLRLVARIPNSGYRLRPGMSADVSVTLAERSQALVVPDEAVFAQGNQNFVYVVKPDTTVALAPVELGTRDSMQVEIVRGITAGTRVIRTGHQKLFPGAHVLPMPEGGGPPGAPAAGASS</sequence>
<dbReference type="GO" id="GO:0015562">
    <property type="term" value="F:efflux transmembrane transporter activity"/>
    <property type="evidence" value="ECO:0007669"/>
    <property type="project" value="TreeGrafter"/>
</dbReference>
<comment type="caution">
    <text evidence="6">The sequence shown here is derived from an EMBL/GenBank/DDBJ whole genome shotgun (WGS) entry which is preliminary data.</text>
</comment>
<protein>
    <submittedName>
        <fullName evidence="6">Efflux RND transporter periplasmic adaptor subunit</fullName>
    </submittedName>
</protein>
<evidence type="ECO:0000259" key="5">
    <source>
        <dbReference type="Pfam" id="PF25989"/>
    </source>
</evidence>